<evidence type="ECO:0000313" key="7">
    <source>
        <dbReference type="EMBL" id="MCP9611559.1"/>
    </source>
</evidence>
<keyword evidence="4 7" id="KW-0378">Hydrolase</keyword>
<evidence type="ECO:0000256" key="4">
    <source>
        <dbReference type="ARBA" id="ARBA00022801"/>
    </source>
</evidence>
<evidence type="ECO:0000259" key="6">
    <source>
        <dbReference type="Pfam" id="PF01048"/>
    </source>
</evidence>
<dbReference type="EC" id="3.2.2.9" evidence="2"/>
<feature type="domain" description="Nucleoside phosphorylase" evidence="6">
    <location>
        <begin position="4"/>
        <end position="224"/>
    </location>
</feature>
<comment type="pathway">
    <text evidence="1">Amino-acid biosynthesis; L-methionine biosynthesis via salvage pathway; S-methyl-5-thio-alpha-D-ribose 1-phosphate from S-methyl-5'-thioadenosine (hydrolase route): step 1/2.</text>
</comment>
<dbReference type="PANTHER" id="PTHR46832">
    <property type="entry name" value="5'-METHYLTHIOADENOSINE/S-ADENOSYLHOMOCYSTEINE NUCLEOSIDASE"/>
    <property type="match status" value="1"/>
</dbReference>
<dbReference type="EMBL" id="JANDHW010000004">
    <property type="protein sequence ID" value="MCP9611559.1"/>
    <property type="molecule type" value="Genomic_DNA"/>
</dbReference>
<dbReference type="Gene3D" id="3.40.50.1580">
    <property type="entry name" value="Nucleoside phosphorylase domain"/>
    <property type="match status" value="1"/>
</dbReference>
<dbReference type="Pfam" id="PF01048">
    <property type="entry name" value="PNP_UDP_1"/>
    <property type="match status" value="1"/>
</dbReference>
<evidence type="ECO:0000256" key="5">
    <source>
        <dbReference type="ARBA" id="ARBA00023167"/>
    </source>
</evidence>
<keyword evidence="8" id="KW-1185">Reference proteome</keyword>
<dbReference type="GO" id="GO:0008782">
    <property type="term" value="F:adenosylhomocysteine nucleosidase activity"/>
    <property type="evidence" value="ECO:0007669"/>
    <property type="project" value="UniProtKB-EC"/>
</dbReference>
<comment type="caution">
    <text evidence="7">The sequence shown here is derived from an EMBL/GenBank/DDBJ whole genome shotgun (WGS) entry which is preliminary data.</text>
</comment>
<evidence type="ECO:0000256" key="3">
    <source>
        <dbReference type="ARBA" id="ARBA00022605"/>
    </source>
</evidence>
<evidence type="ECO:0000256" key="2">
    <source>
        <dbReference type="ARBA" id="ARBA00011974"/>
    </source>
</evidence>
<dbReference type="InterPro" id="IPR010049">
    <property type="entry name" value="MTA_SAH_Nsdase"/>
</dbReference>
<gene>
    <name evidence="7" type="primary">mtnN</name>
    <name evidence="7" type="ORF">NMU02_05590</name>
</gene>
<accession>A0ABT1MHP2</accession>
<evidence type="ECO:0000256" key="1">
    <source>
        <dbReference type="ARBA" id="ARBA00004945"/>
    </source>
</evidence>
<name>A0ABT1MHP2_9BACT</name>
<reference evidence="7 8" key="1">
    <citation type="submission" date="2022-07" db="EMBL/GenBank/DDBJ databases">
        <title>Fecal culturing of patients with breast cancer.</title>
        <authorList>
            <person name="Teng N.M.Y."/>
            <person name="Kiu R."/>
            <person name="Evans R."/>
            <person name="Baker D.J."/>
            <person name="Zenner C."/>
            <person name="Robinson S.D."/>
            <person name="Hall L.J."/>
        </authorList>
    </citation>
    <scope>NUCLEOTIDE SEQUENCE [LARGE SCALE GENOMIC DNA]</scope>
    <source>
        <strain evidence="7 8">LH1063</strain>
    </source>
</reference>
<dbReference type="CDD" id="cd09008">
    <property type="entry name" value="MTAN"/>
    <property type="match status" value="1"/>
</dbReference>
<evidence type="ECO:0000313" key="8">
    <source>
        <dbReference type="Proteomes" id="UP001205603"/>
    </source>
</evidence>
<dbReference type="InterPro" id="IPR035994">
    <property type="entry name" value="Nucleoside_phosphorylase_sf"/>
</dbReference>
<dbReference type="Proteomes" id="UP001205603">
    <property type="component" value="Unassembled WGS sequence"/>
</dbReference>
<proteinExistence type="predicted"/>
<dbReference type="SUPFAM" id="SSF53167">
    <property type="entry name" value="Purine and uridine phosphorylases"/>
    <property type="match status" value="1"/>
</dbReference>
<dbReference type="NCBIfam" id="TIGR01704">
    <property type="entry name" value="MTA_SAH-Nsdase"/>
    <property type="match status" value="1"/>
</dbReference>
<dbReference type="PANTHER" id="PTHR46832:SF1">
    <property type="entry name" value="5'-METHYLTHIOADENOSINE_S-ADENOSYLHOMOCYSTEINE NUCLEOSIDASE"/>
    <property type="match status" value="1"/>
</dbReference>
<dbReference type="GO" id="GO:0008930">
    <property type="term" value="F:methylthioadenosine nucleosidase activity"/>
    <property type="evidence" value="ECO:0007669"/>
    <property type="project" value="UniProtKB-EC"/>
</dbReference>
<protein>
    <recommendedName>
        <fullName evidence="2">adenosylhomocysteine nucleosidase</fullName>
        <ecNumber evidence="2">3.2.2.9</ecNumber>
    </recommendedName>
</protein>
<keyword evidence="3" id="KW-0028">Amino-acid biosynthesis</keyword>
<organism evidence="7 8">
    <name type="scientific">Coprobacter tertius</name>
    <dbReference type="NCBI Taxonomy" id="2944915"/>
    <lineage>
        <taxon>Bacteria</taxon>
        <taxon>Pseudomonadati</taxon>
        <taxon>Bacteroidota</taxon>
        <taxon>Bacteroidia</taxon>
        <taxon>Bacteroidales</taxon>
        <taxon>Barnesiellaceae</taxon>
        <taxon>Coprobacter</taxon>
    </lineage>
</organism>
<keyword evidence="7" id="KW-0326">Glycosidase</keyword>
<keyword evidence="5" id="KW-0486">Methionine biosynthesis</keyword>
<dbReference type="InterPro" id="IPR000845">
    <property type="entry name" value="Nucleoside_phosphorylase_d"/>
</dbReference>
<dbReference type="RefSeq" id="WP_255026420.1">
    <property type="nucleotide sequence ID" value="NZ_JANDHW010000004.1"/>
</dbReference>
<sequence length="230" mass="25490">MKEKIGILCASDTELMPFLNSIHPHQTIKKAMLEFHIGRIGKIDAIMVYSGVCKVNAAIASQLLIDFFHVDAIINAGVAGGIDSNIQLFDTIISERMVYHDVSDDILTEYHPWLESNYFFADPALLAIAREYSSTAMYPVLFGTMATGEQFIDDENRDKINQKYAPLSVDMETTSIAHVCHVNRIPFLSVRTITDTSTHKGMENFEKNCEVASEISAGIALGILSLLEGK</sequence>